<evidence type="ECO:0000313" key="2">
    <source>
        <dbReference type="EMBL" id="QRN54774.1"/>
    </source>
</evidence>
<gene>
    <name evidence="2" type="ORF">ISN74_05305</name>
</gene>
<evidence type="ECO:0000256" key="1">
    <source>
        <dbReference type="SAM" id="SignalP"/>
    </source>
</evidence>
<accession>A0ABX7GY60</accession>
<protein>
    <recommendedName>
        <fullName evidence="4">Ig-like domain-containing protein</fullName>
    </recommendedName>
</protein>
<feature type="signal peptide" evidence="1">
    <location>
        <begin position="1"/>
        <end position="38"/>
    </location>
</feature>
<proteinExistence type="predicted"/>
<keyword evidence="1" id="KW-0732">Signal</keyword>
<reference evidence="2 3" key="1">
    <citation type="submission" date="2020-10" db="EMBL/GenBank/DDBJ databases">
        <title>Phylogeny of dyella-like bacteria.</title>
        <authorList>
            <person name="Fu J."/>
        </authorList>
    </citation>
    <scope>NUCLEOTIDE SEQUENCE [LARGE SCALE GENOMIC DNA]</scope>
    <source>
        <strain evidence="2 3">DHOB09</strain>
    </source>
</reference>
<dbReference type="RefSeq" id="WP_188798069.1">
    <property type="nucleotide sequence ID" value="NZ_BMIZ01000001.1"/>
</dbReference>
<dbReference type="PROSITE" id="PS51257">
    <property type="entry name" value="PROKAR_LIPOPROTEIN"/>
    <property type="match status" value="1"/>
</dbReference>
<dbReference type="Proteomes" id="UP000663181">
    <property type="component" value="Chromosome"/>
</dbReference>
<evidence type="ECO:0000313" key="3">
    <source>
        <dbReference type="Proteomes" id="UP000663181"/>
    </source>
</evidence>
<feature type="chain" id="PRO_5045068983" description="Ig-like domain-containing protein" evidence="1">
    <location>
        <begin position="39"/>
        <end position="187"/>
    </location>
</feature>
<name>A0ABX7GY60_9GAMM</name>
<dbReference type="EMBL" id="CP064030">
    <property type="protein sequence ID" value="QRN54774.1"/>
    <property type="molecule type" value="Genomic_DNA"/>
</dbReference>
<evidence type="ECO:0008006" key="4">
    <source>
        <dbReference type="Google" id="ProtNLM"/>
    </source>
</evidence>
<sequence>MHALKISSLMTRLSASSLALVACLLGSVIAAAPTTSYAQGITLVTCVGTHTASWTPGLTDTATDVEVSTSSLWSCPLAGTSASSSQQFEQELSCDSLLDPTNVTWVIAWANGQKSTAQLSGDVENIDGNLVIPLTGTVTNGLYAGDTVAITVTDTNLGATLDDVCSSPGGLTNASGPTILTITGVSL</sequence>
<organism evidence="2 3">
    <name type="scientific">Dyella caseinilytica</name>
    <dbReference type="NCBI Taxonomy" id="1849581"/>
    <lineage>
        <taxon>Bacteria</taxon>
        <taxon>Pseudomonadati</taxon>
        <taxon>Pseudomonadota</taxon>
        <taxon>Gammaproteobacteria</taxon>
        <taxon>Lysobacterales</taxon>
        <taxon>Rhodanobacteraceae</taxon>
        <taxon>Dyella</taxon>
    </lineage>
</organism>
<keyword evidence="3" id="KW-1185">Reference proteome</keyword>